<organism evidence="2 3">
    <name type="scientific">Desulfotomaculum nigrificans (strain DSM 14880 / VKM B-2319 / CO-1-SRB)</name>
    <name type="common">Desulfotomaculum carboxydivorans</name>
    <dbReference type="NCBI Taxonomy" id="868595"/>
    <lineage>
        <taxon>Bacteria</taxon>
        <taxon>Bacillati</taxon>
        <taxon>Bacillota</taxon>
        <taxon>Clostridia</taxon>
        <taxon>Eubacteriales</taxon>
        <taxon>Desulfotomaculaceae</taxon>
        <taxon>Desulfotomaculum</taxon>
    </lineage>
</organism>
<sequence>MDAHNQLVAGLKAALIDERTTAVFYAQMRDISRNYAGVEAFAEARKDELDHAREITELLEDLTGVTPPEAAQPVTPPSFGDYCQGLARAIQGERHAFMEYSNLINISPFARVNKALDEIRSDEEVHLAKFCKLYEIMCQANYYQTQQVNDPAVEKK</sequence>
<protein>
    <recommendedName>
        <fullName evidence="1">Rubrerythrin diiron-binding domain-containing protein</fullName>
    </recommendedName>
</protein>
<evidence type="ECO:0000313" key="2">
    <source>
        <dbReference type="EMBL" id="AEF95312.1"/>
    </source>
</evidence>
<feature type="domain" description="Rubrerythrin diiron-binding" evidence="1">
    <location>
        <begin position="11"/>
        <end position="134"/>
    </location>
</feature>
<accession>F6B4D5</accession>
<evidence type="ECO:0000259" key="1">
    <source>
        <dbReference type="Pfam" id="PF02915"/>
    </source>
</evidence>
<dbReference type="GO" id="GO:0016491">
    <property type="term" value="F:oxidoreductase activity"/>
    <property type="evidence" value="ECO:0007669"/>
    <property type="project" value="InterPro"/>
</dbReference>
<dbReference type="HOGENOM" id="CLU_1683722_0_0_9"/>
<name>F6B4D5_DESCC</name>
<dbReference type="eggNOG" id="COG1633">
    <property type="taxonomic scope" value="Bacteria"/>
</dbReference>
<dbReference type="STRING" id="868595.Desca_2485"/>
<dbReference type="AlphaFoldDB" id="F6B4D5"/>
<keyword evidence="3" id="KW-1185">Reference proteome</keyword>
<dbReference type="InterPro" id="IPR003251">
    <property type="entry name" value="Rr_diiron-bd_dom"/>
</dbReference>
<dbReference type="GO" id="GO:0046872">
    <property type="term" value="F:metal ion binding"/>
    <property type="evidence" value="ECO:0007669"/>
    <property type="project" value="InterPro"/>
</dbReference>
<dbReference type="InterPro" id="IPR012347">
    <property type="entry name" value="Ferritin-like"/>
</dbReference>
<evidence type="ECO:0000313" key="3">
    <source>
        <dbReference type="Proteomes" id="UP000009226"/>
    </source>
</evidence>
<dbReference type="InterPro" id="IPR009078">
    <property type="entry name" value="Ferritin-like_SF"/>
</dbReference>
<dbReference type="Gene3D" id="1.20.1260.10">
    <property type="match status" value="1"/>
</dbReference>
<dbReference type="Pfam" id="PF02915">
    <property type="entry name" value="Rubrerythrin"/>
    <property type="match status" value="1"/>
</dbReference>
<dbReference type="CDD" id="cd00657">
    <property type="entry name" value="Ferritin_like"/>
    <property type="match status" value="1"/>
</dbReference>
<gene>
    <name evidence="2" type="ordered locus">Desca_2485</name>
</gene>
<proteinExistence type="predicted"/>
<reference evidence="2" key="1">
    <citation type="submission" date="2011-05" db="EMBL/GenBank/DDBJ databases">
        <title>Complete sequence of Desulfotomaculum carboxydivorans CO-1-SRB.</title>
        <authorList>
            <consortium name="US DOE Joint Genome Institute"/>
            <person name="Lucas S."/>
            <person name="Han J."/>
            <person name="Lapidus A."/>
            <person name="Cheng J.-F."/>
            <person name="Goodwin L."/>
            <person name="Pitluck S."/>
            <person name="Peters L."/>
            <person name="Mikhailova N."/>
            <person name="Lu M."/>
            <person name="Han C."/>
            <person name="Tapia R."/>
            <person name="Land M."/>
            <person name="Hauser L."/>
            <person name="Kyrpides N."/>
            <person name="Ivanova N."/>
            <person name="Pagani I."/>
            <person name="Stams A."/>
            <person name="Plugge C."/>
            <person name="Muyzer G."/>
            <person name="Kuever J."/>
            <person name="Parshina S."/>
            <person name="Ivanova A."/>
            <person name="Nazina T."/>
            <person name="Woyke T."/>
        </authorList>
    </citation>
    <scope>NUCLEOTIDE SEQUENCE [LARGE SCALE GENOMIC DNA]</scope>
    <source>
        <strain evidence="2">CO-1-SRB</strain>
    </source>
</reference>
<dbReference type="Proteomes" id="UP000009226">
    <property type="component" value="Chromosome"/>
</dbReference>
<dbReference type="SUPFAM" id="SSF47240">
    <property type="entry name" value="Ferritin-like"/>
    <property type="match status" value="1"/>
</dbReference>
<dbReference type="RefSeq" id="WP_003540501.1">
    <property type="nucleotide sequence ID" value="NC_015565.1"/>
</dbReference>
<dbReference type="KEGG" id="dca:Desca_2485"/>
<dbReference type="EMBL" id="CP002736">
    <property type="protein sequence ID" value="AEF95312.1"/>
    <property type="molecule type" value="Genomic_DNA"/>
</dbReference>